<proteinExistence type="predicted"/>
<gene>
    <name evidence="1" type="ORF">HALLA_01305</name>
</gene>
<organism evidence="1 2">
    <name type="scientific">Halostagnicola larsenii XH-48</name>
    <dbReference type="NCBI Taxonomy" id="797299"/>
    <lineage>
        <taxon>Archaea</taxon>
        <taxon>Methanobacteriati</taxon>
        <taxon>Methanobacteriota</taxon>
        <taxon>Stenosarchaea group</taxon>
        <taxon>Halobacteria</taxon>
        <taxon>Halobacteriales</taxon>
        <taxon>Natrialbaceae</taxon>
        <taxon>Halostagnicola</taxon>
    </lineage>
</organism>
<keyword evidence="1" id="KW-0614">Plasmid</keyword>
<dbReference type="AlphaFoldDB" id="W0JTQ5"/>
<dbReference type="Proteomes" id="UP000019024">
    <property type="component" value="Plasmid unnamed2"/>
</dbReference>
<dbReference type="HOGENOM" id="CLU_2204039_0_0_2"/>
<sequence>MLVRHLSNLSRWGLQNEQEPDQLSISGIHRTFSGSVLKRLRANTAQVSFVRAWQNSLKQIRTCRKRMGSQIRMLSSSLMILSKTMKRFTTGGTTLQNGGQSVETLQS</sequence>
<protein>
    <submittedName>
        <fullName evidence="1">Uncharacterized protein</fullName>
    </submittedName>
</protein>
<dbReference type="KEGG" id="hlr:HALLA_01305"/>
<name>W0JTQ5_9EURY</name>
<evidence type="ECO:0000313" key="1">
    <source>
        <dbReference type="EMBL" id="AHG01964.1"/>
    </source>
</evidence>
<keyword evidence="2" id="KW-1185">Reference proteome</keyword>
<reference evidence="1 2" key="1">
    <citation type="submission" date="2014-01" db="EMBL/GenBank/DDBJ databases">
        <authorList>
            <consortium name="DOE Joint Genome Institute"/>
            <person name="Anderson I."/>
            <person name="Huntemann M."/>
            <person name="Han J."/>
            <person name="Chen A."/>
            <person name="Kyrpides N."/>
            <person name="Mavromatis K."/>
            <person name="Markowitz V."/>
            <person name="Palaniappan K."/>
            <person name="Ivanova N."/>
            <person name="Schaumberg A."/>
            <person name="Pati A."/>
            <person name="Liolios K."/>
            <person name="Nordberg H.P."/>
            <person name="Cantor M.N."/>
            <person name="Hua S.X."/>
            <person name="Woyke T."/>
        </authorList>
    </citation>
    <scope>NUCLEOTIDE SEQUENCE [LARGE SCALE GENOMIC DNA]</scope>
    <source>
        <strain evidence="1 2">XH-48</strain>
        <plasmid evidence="2">2</plasmid>
    </source>
</reference>
<evidence type="ECO:0000313" key="2">
    <source>
        <dbReference type="Proteomes" id="UP000019024"/>
    </source>
</evidence>
<accession>W0JTQ5</accession>
<geneLocation type="plasmid" evidence="1">
    <name>unnamed</name>
</geneLocation>
<dbReference type="EMBL" id="CP007057">
    <property type="protein sequence ID" value="AHG01964.1"/>
    <property type="molecule type" value="Genomic_DNA"/>
</dbReference>